<dbReference type="Gramene" id="OMP07170">
    <property type="protein sequence ID" value="OMP07170"/>
    <property type="gene ID" value="CCACVL1_01362"/>
</dbReference>
<keyword evidence="1" id="KW-0732">Signal</keyword>
<dbReference type="PANTHER" id="PTHR33470">
    <property type="entry name" value="OS01G0164075 PROTEIN"/>
    <property type="match status" value="1"/>
</dbReference>
<accession>A0A1R3KJA5</accession>
<dbReference type="PANTHER" id="PTHR33470:SF27">
    <property type="entry name" value="OS01G0899700 PROTEIN"/>
    <property type="match status" value="1"/>
</dbReference>
<keyword evidence="3" id="KW-1185">Reference proteome</keyword>
<proteinExistence type="predicted"/>
<dbReference type="EMBL" id="AWWV01004610">
    <property type="protein sequence ID" value="OMP07170.1"/>
    <property type="molecule type" value="Genomic_DNA"/>
</dbReference>
<feature type="non-terminal residue" evidence="2">
    <location>
        <position position="1"/>
    </location>
</feature>
<dbReference type="OrthoDB" id="1939198at2759"/>
<evidence type="ECO:0000256" key="1">
    <source>
        <dbReference type="ARBA" id="ARBA00022729"/>
    </source>
</evidence>
<evidence type="ECO:0000313" key="2">
    <source>
        <dbReference type="EMBL" id="OMP07170.1"/>
    </source>
</evidence>
<gene>
    <name evidence="2" type="ORF">CCACVL1_01362</name>
</gene>
<dbReference type="AlphaFoldDB" id="A0A1R3KJA5"/>
<dbReference type="OMA" id="PYRCESA"/>
<dbReference type="STRING" id="210143.A0A1R3KJA5"/>
<dbReference type="Proteomes" id="UP000188268">
    <property type="component" value="Unassembled WGS sequence"/>
</dbReference>
<name>A0A1R3KJA5_COCAP</name>
<dbReference type="Pfam" id="PF01190">
    <property type="entry name" value="Pollen_Ole_e_1"/>
    <property type="match status" value="1"/>
</dbReference>
<evidence type="ECO:0000313" key="3">
    <source>
        <dbReference type="Proteomes" id="UP000188268"/>
    </source>
</evidence>
<organism evidence="2 3">
    <name type="scientific">Corchorus capsularis</name>
    <name type="common">Jute</name>
    <dbReference type="NCBI Taxonomy" id="210143"/>
    <lineage>
        <taxon>Eukaryota</taxon>
        <taxon>Viridiplantae</taxon>
        <taxon>Streptophyta</taxon>
        <taxon>Embryophyta</taxon>
        <taxon>Tracheophyta</taxon>
        <taxon>Spermatophyta</taxon>
        <taxon>Magnoliopsida</taxon>
        <taxon>eudicotyledons</taxon>
        <taxon>Gunneridae</taxon>
        <taxon>Pentapetalae</taxon>
        <taxon>rosids</taxon>
        <taxon>malvids</taxon>
        <taxon>Malvales</taxon>
        <taxon>Malvaceae</taxon>
        <taxon>Grewioideae</taxon>
        <taxon>Apeibeae</taxon>
        <taxon>Corchorus</taxon>
    </lineage>
</organism>
<reference evidence="2 3" key="1">
    <citation type="submission" date="2013-09" db="EMBL/GenBank/DDBJ databases">
        <title>Corchorus capsularis genome sequencing.</title>
        <authorList>
            <person name="Alam M."/>
            <person name="Haque M.S."/>
            <person name="Islam M.S."/>
            <person name="Emdad E.M."/>
            <person name="Islam M.M."/>
            <person name="Ahmed B."/>
            <person name="Halim A."/>
            <person name="Hossen Q.M.M."/>
            <person name="Hossain M.Z."/>
            <person name="Ahmed R."/>
            <person name="Khan M.M."/>
            <person name="Islam R."/>
            <person name="Rashid M.M."/>
            <person name="Khan S.A."/>
            <person name="Rahman M.S."/>
            <person name="Alam M."/>
        </authorList>
    </citation>
    <scope>NUCLEOTIDE SEQUENCE [LARGE SCALE GENOMIC DNA]</scope>
    <source>
        <strain evidence="3">cv. CVL-1</strain>
        <tissue evidence="2">Whole seedling</tissue>
    </source>
</reference>
<protein>
    <submittedName>
        <fullName evidence="2">Pollen Ole e 1 allergen/extensin</fullName>
    </submittedName>
</protein>
<sequence>VVGKVYCYKCYDWKYPVKSHDKKHLKGAVVEVTCKAGDKEIKAYGKTKINGKFSTTVEGFDYAKYGAEACKAKLHAAPKGSSCNIATSLHWGDKGANLKVKSKNKYEVVLKAKPFAYAPKTPYKEFTTTSTIRLQVSTTTTSKILLQVPSSTITYLRLQ</sequence>
<comment type="caution">
    <text evidence="2">The sequence shown here is derived from an EMBL/GenBank/DDBJ whole genome shotgun (WGS) entry which is preliminary data.</text>
</comment>
<feature type="non-terminal residue" evidence="2">
    <location>
        <position position="159"/>
    </location>
</feature>